<feature type="binding site" evidence="9">
    <location>
        <position position="368"/>
    </location>
    <ligand>
        <name>(2R)-2-phosphoglycerate</name>
        <dbReference type="ChEBI" id="CHEBI:58289"/>
    </ligand>
</feature>
<dbReference type="Pfam" id="PF00113">
    <property type="entry name" value="Enolase_C"/>
    <property type="match status" value="1"/>
</dbReference>
<evidence type="ECO:0000256" key="4">
    <source>
        <dbReference type="ARBA" id="ARBA00017068"/>
    </source>
</evidence>
<dbReference type="InterPro" id="IPR000941">
    <property type="entry name" value="Enolase"/>
</dbReference>
<feature type="binding site" evidence="11">
    <location>
        <begin position="366"/>
        <end position="369"/>
    </location>
    <ligand>
        <name>substrate</name>
    </ligand>
</feature>
<feature type="binding site" evidence="9">
    <location>
        <position position="390"/>
    </location>
    <ligand>
        <name>(2R)-2-phosphoglycerate</name>
        <dbReference type="ChEBI" id="CHEBI:58289"/>
    </ligand>
</feature>
<dbReference type="GO" id="GO:0005576">
    <property type="term" value="C:extracellular region"/>
    <property type="evidence" value="ECO:0007669"/>
    <property type="project" value="UniProtKB-SubCell"/>
</dbReference>
<dbReference type="SFLD" id="SFLDS00001">
    <property type="entry name" value="Enolase"/>
    <property type="match status" value="1"/>
</dbReference>
<evidence type="ECO:0000313" key="15">
    <source>
        <dbReference type="EMBL" id="PJE63848.1"/>
    </source>
</evidence>
<dbReference type="InterPro" id="IPR029017">
    <property type="entry name" value="Enolase-like_N"/>
</dbReference>
<keyword evidence="15" id="KW-0670">Pyruvate</keyword>
<gene>
    <name evidence="9" type="primary">eno</name>
    <name evidence="15" type="ORF">COU89_01015</name>
</gene>
<feature type="binding site" evidence="11">
    <location>
        <position position="166"/>
    </location>
    <ligand>
        <name>substrate</name>
    </ligand>
</feature>
<feature type="binding site" evidence="9 12">
    <location>
        <position position="314"/>
    </location>
    <ligand>
        <name>Mg(2+)</name>
        <dbReference type="ChEBI" id="CHEBI:18420"/>
    </ligand>
</feature>
<proteinExistence type="inferred from homology"/>
<dbReference type="GO" id="GO:0009986">
    <property type="term" value="C:cell surface"/>
    <property type="evidence" value="ECO:0007669"/>
    <property type="project" value="UniProtKB-SubCell"/>
</dbReference>
<protein>
    <recommendedName>
        <fullName evidence="4 9">Enolase</fullName>
        <ecNumber evidence="3 9">4.2.1.11</ecNumber>
    </recommendedName>
    <alternativeName>
        <fullName evidence="9">2-phospho-D-glycerate hydro-lyase</fullName>
    </alternativeName>
    <alternativeName>
        <fullName evidence="9">2-phosphoglycerate dehydratase</fullName>
    </alternativeName>
</protein>
<comment type="cofactor">
    <cofactor evidence="9">
        <name>Mg(2+)</name>
        <dbReference type="ChEBI" id="CHEBI:18420"/>
    </cofactor>
    <text evidence="9">Binds a second Mg(2+) ion via substrate during catalysis.</text>
</comment>
<organism evidence="15 16">
    <name type="scientific">Candidatus Roizmanbacteria bacterium CG10_big_fil_rev_8_21_14_0_10_45_7</name>
    <dbReference type="NCBI Taxonomy" id="1974854"/>
    <lineage>
        <taxon>Bacteria</taxon>
        <taxon>Candidatus Roizmaniibacteriota</taxon>
    </lineage>
</organism>
<evidence type="ECO:0000256" key="7">
    <source>
        <dbReference type="ARBA" id="ARBA00023152"/>
    </source>
</evidence>
<evidence type="ECO:0000256" key="11">
    <source>
        <dbReference type="PIRSR" id="PIRSR001400-2"/>
    </source>
</evidence>
<feature type="binding site" evidence="9 12">
    <location>
        <position position="244"/>
    </location>
    <ligand>
        <name>Mg(2+)</name>
        <dbReference type="ChEBI" id="CHEBI:18420"/>
    </ligand>
</feature>
<comment type="subcellular location">
    <subcellularLocation>
        <location evidence="9">Cytoplasm</location>
    </subcellularLocation>
    <subcellularLocation>
        <location evidence="9">Secreted</location>
    </subcellularLocation>
    <subcellularLocation>
        <location evidence="9">Cell surface</location>
    </subcellularLocation>
    <text evidence="9">Fractions of enolase are present in both the cytoplasm and on the cell surface.</text>
</comment>
<evidence type="ECO:0000256" key="1">
    <source>
        <dbReference type="ARBA" id="ARBA00005031"/>
    </source>
</evidence>
<dbReference type="SFLD" id="SFLDF00002">
    <property type="entry name" value="enolase"/>
    <property type="match status" value="1"/>
</dbReference>
<comment type="pathway">
    <text evidence="1 9">Carbohydrate degradation; glycolysis; pyruvate from D-glyceraldehyde 3-phosphate: step 4/5.</text>
</comment>
<dbReference type="SMART" id="SM01192">
    <property type="entry name" value="Enolase_C"/>
    <property type="match status" value="1"/>
</dbReference>
<keyword evidence="7 9" id="KW-0324">Glycolysis</keyword>
<dbReference type="InterPro" id="IPR020809">
    <property type="entry name" value="Enolase_CS"/>
</dbReference>
<dbReference type="InterPro" id="IPR020810">
    <property type="entry name" value="Enolase_C"/>
</dbReference>
<feature type="binding site" evidence="11">
    <location>
        <position position="157"/>
    </location>
    <ligand>
        <name>substrate</name>
    </ligand>
</feature>
<dbReference type="PROSITE" id="PS00164">
    <property type="entry name" value="ENOLASE"/>
    <property type="match status" value="1"/>
</dbReference>
<dbReference type="InterPro" id="IPR036849">
    <property type="entry name" value="Enolase-like_C_sf"/>
</dbReference>
<dbReference type="Pfam" id="PF03952">
    <property type="entry name" value="Enolase_N"/>
    <property type="match status" value="1"/>
</dbReference>
<dbReference type="Gene3D" id="3.20.20.120">
    <property type="entry name" value="Enolase-like C-terminal domain"/>
    <property type="match status" value="1"/>
</dbReference>
<dbReference type="EMBL" id="PFEE01000024">
    <property type="protein sequence ID" value="PJE63848.1"/>
    <property type="molecule type" value="Genomic_DNA"/>
</dbReference>
<comment type="caution">
    <text evidence="15">The sequence shown here is derived from an EMBL/GenBank/DDBJ whole genome shotgun (WGS) entry which is preliminary data.</text>
</comment>
<dbReference type="NCBIfam" id="TIGR01060">
    <property type="entry name" value="eno"/>
    <property type="match status" value="1"/>
</dbReference>
<dbReference type="InterPro" id="IPR020811">
    <property type="entry name" value="Enolase_N"/>
</dbReference>
<evidence type="ECO:0000256" key="6">
    <source>
        <dbReference type="ARBA" id="ARBA00022842"/>
    </source>
</evidence>
<feature type="binding site" evidence="9">
    <location>
        <position position="339"/>
    </location>
    <ligand>
        <name>(2R)-2-phosphoglycerate</name>
        <dbReference type="ChEBI" id="CHEBI:58289"/>
    </ligand>
</feature>
<dbReference type="EC" id="4.2.1.11" evidence="3 9"/>
<dbReference type="GO" id="GO:0000287">
    <property type="term" value="F:magnesium ion binding"/>
    <property type="evidence" value="ECO:0007669"/>
    <property type="project" value="UniProtKB-UniRule"/>
</dbReference>
<feature type="active site" description="Proton donor" evidence="9 10">
    <location>
        <position position="207"/>
    </location>
</feature>
<keyword evidence="8 9" id="KW-0456">Lyase</keyword>
<keyword evidence="9 12" id="KW-0479">Metal-binding</keyword>
<feature type="binding site" evidence="9 12">
    <location>
        <position position="287"/>
    </location>
    <ligand>
        <name>Mg(2+)</name>
        <dbReference type="ChEBI" id="CHEBI:18420"/>
    </ligand>
</feature>
<evidence type="ECO:0000256" key="8">
    <source>
        <dbReference type="ARBA" id="ARBA00023239"/>
    </source>
</evidence>
<dbReference type="SMART" id="SM01193">
    <property type="entry name" value="Enolase_N"/>
    <property type="match status" value="1"/>
</dbReference>
<evidence type="ECO:0000259" key="14">
    <source>
        <dbReference type="SMART" id="SM01193"/>
    </source>
</evidence>
<evidence type="ECO:0000259" key="13">
    <source>
        <dbReference type="SMART" id="SM01192"/>
    </source>
</evidence>
<feature type="binding site" evidence="11">
    <location>
        <position position="314"/>
    </location>
    <ligand>
        <name>substrate</name>
    </ligand>
</feature>
<evidence type="ECO:0000256" key="12">
    <source>
        <dbReference type="PIRSR" id="PIRSR001400-3"/>
    </source>
</evidence>
<dbReference type="CDD" id="cd03313">
    <property type="entry name" value="enolase"/>
    <property type="match status" value="1"/>
</dbReference>
<comment type="catalytic activity">
    <reaction evidence="9">
        <text>(2R)-2-phosphoglycerate = phosphoenolpyruvate + H2O</text>
        <dbReference type="Rhea" id="RHEA:10164"/>
        <dbReference type="ChEBI" id="CHEBI:15377"/>
        <dbReference type="ChEBI" id="CHEBI:58289"/>
        <dbReference type="ChEBI" id="CHEBI:58702"/>
        <dbReference type="EC" id="4.2.1.11"/>
    </reaction>
</comment>
<feature type="domain" description="Enolase C-terminal TIM barrel" evidence="13">
    <location>
        <begin position="141"/>
        <end position="426"/>
    </location>
</feature>
<evidence type="ECO:0000256" key="2">
    <source>
        <dbReference type="ARBA" id="ARBA00009604"/>
    </source>
</evidence>
<feature type="binding site" evidence="11">
    <location>
        <position position="390"/>
    </location>
    <ligand>
        <name>substrate</name>
    </ligand>
</feature>
<evidence type="ECO:0000256" key="9">
    <source>
        <dbReference type="HAMAP-Rule" id="MF_00318"/>
    </source>
</evidence>
<keyword evidence="6 9" id="KW-0460">Magnesium</keyword>
<evidence type="ECO:0000256" key="3">
    <source>
        <dbReference type="ARBA" id="ARBA00012058"/>
    </source>
</evidence>
<reference evidence="16" key="1">
    <citation type="submission" date="2017-09" db="EMBL/GenBank/DDBJ databases">
        <title>Depth-based differentiation of microbial function through sediment-hosted aquifers and enrichment of novel symbionts in the deep terrestrial subsurface.</title>
        <authorList>
            <person name="Probst A.J."/>
            <person name="Ladd B."/>
            <person name="Jarett J.K."/>
            <person name="Geller-Mcgrath D.E."/>
            <person name="Sieber C.M.K."/>
            <person name="Emerson J.B."/>
            <person name="Anantharaman K."/>
            <person name="Thomas B.C."/>
            <person name="Malmstrom R."/>
            <person name="Stieglmeier M."/>
            <person name="Klingl A."/>
            <person name="Woyke T."/>
            <person name="Ryan C.M."/>
            <person name="Banfield J.F."/>
        </authorList>
    </citation>
    <scope>NUCLEOTIDE SEQUENCE [LARGE SCALE GENOMIC DNA]</scope>
</reference>
<dbReference type="SUPFAM" id="SSF54826">
    <property type="entry name" value="Enolase N-terminal domain-like"/>
    <property type="match status" value="1"/>
</dbReference>
<comment type="cofactor">
    <cofactor evidence="12">
        <name>Mg(2+)</name>
        <dbReference type="ChEBI" id="CHEBI:18420"/>
    </cofactor>
    <text evidence="12">Mg(2+) is required for catalysis and for stabilizing the dimer.</text>
</comment>
<dbReference type="Gene3D" id="3.30.390.10">
    <property type="entry name" value="Enolase-like, N-terminal domain"/>
    <property type="match status" value="1"/>
</dbReference>
<feature type="domain" description="Enolase N-terminal" evidence="14">
    <location>
        <begin position="3"/>
        <end position="133"/>
    </location>
</feature>
<dbReference type="Proteomes" id="UP000231569">
    <property type="component" value="Unassembled WGS sequence"/>
</dbReference>
<dbReference type="AlphaFoldDB" id="A0A2M8KV91"/>
<feature type="binding site" evidence="9">
    <location>
        <position position="165"/>
    </location>
    <ligand>
        <name>(2R)-2-phosphoglycerate</name>
        <dbReference type="ChEBI" id="CHEBI:58289"/>
    </ligand>
</feature>
<keyword evidence="9" id="KW-0963">Cytoplasm</keyword>
<dbReference type="PANTHER" id="PTHR11902:SF1">
    <property type="entry name" value="ENOLASE"/>
    <property type="match status" value="1"/>
</dbReference>
<dbReference type="SFLD" id="SFLDG00178">
    <property type="entry name" value="enolase"/>
    <property type="match status" value="1"/>
</dbReference>
<dbReference type="PANTHER" id="PTHR11902">
    <property type="entry name" value="ENOLASE"/>
    <property type="match status" value="1"/>
</dbReference>
<comment type="similarity">
    <text evidence="2 9">Belongs to the enolase family.</text>
</comment>
<evidence type="ECO:0000256" key="5">
    <source>
        <dbReference type="ARBA" id="ARBA00022525"/>
    </source>
</evidence>
<sequence length="426" mass="46604">MVITGVRCIEILDSRGFPTLKTFIKLDNGAVGSASIPSGASTGIHEAHELRDEDSKRYQGKGVLKAKYAVENEIAPLIIGKDPNNQQQLDGAMIALDGTKNKSRLGANAILSASLAVAKATSVGQKKELYEYLASFFETTSYVLPVPLINVINGGKHASKSSDFQEYMIIPYGFTRFSEALRAAAEIFQVLKKKVSALGHSTTVGDEGGFALPFKTNEEPLQLLMEAIEESSYVAGQEIALGIDAAASVFYENDEYRFATNQTNYTTEKLSEYYAELVAKYPLVSLEDPFAEDDWDGFTHLTAKVGATIQIIGDDLYATNKDRLRQGIEKKASNSILVKLNQIGTLSETIDVIQQAKMNDMTVVISHRSGETEDAFIADLVVASGAGQIKTGSMSRSERMAKYNRLLEIEHLEKTSTFASFPFKKE</sequence>
<feature type="active site" description="Proton acceptor" evidence="9 10">
    <location>
        <position position="339"/>
    </location>
</feature>
<dbReference type="GO" id="GO:0004634">
    <property type="term" value="F:phosphopyruvate hydratase activity"/>
    <property type="evidence" value="ECO:0007669"/>
    <property type="project" value="UniProtKB-UniRule"/>
</dbReference>
<name>A0A2M8KV91_9BACT</name>
<evidence type="ECO:0000313" key="16">
    <source>
        <dbReference type="Proteomes" id="UP000231569"/>
    </source>
</evidence>
<dbReference type="GO" id="GO:0000015">
    <property type="term" value="C:phosphopyruvate hydratase complex"/>
    <property type="evidence" value="ECO:0007669"/>
    <property type="project" value="InterPro"/>
</dbReference>
<dbReference type="UniPathway" id="UPA00109">
    <property type="reaction ID" value="UER00187"/>
</dbReference>
<accession>A0A2M8KV91</accession>
<comment type="function">
    <text evidence="9">Catalyzes the reversible conversion of 2-phosphoglycerate (2-PG) into phosphoenolpyruvate (PEP). It is essential for the degradation of carbohydrates via glycolysis.</text>
</comment>
<dbReference type="GO" id="GO:0006096">
    <property type="term" value="P:glycolytic process"/>
    <property type="evidence" value="ECO:0007669"/>
    <property type="project" value="UniProtKB-UniRule"/>
</dbReference>
<dbReference type="HAMAP" id="MF_00318">
    <property type="entry name" value="Enolase"/>
    <property type="match status" value="1"/>
</dbReference>
<keyword evidence="5 9" id="KW-0964">Secreted</keyword>
<evidence type="ECO:0000256" key="10">
    <source>
        <dbReference type="PIRSR" id="PIRSR001400-1"/>
    </source>
</evidence>
<feature type="binding site" evidence="9">
    <location>
        <position position="369"/>
    </location>
    <ligand>
        <name>(2R)-2-phosphoglycerate</name>
        <dbReference type="ChEBI" id="CHEBI:58289"/>
    </ligand>
</feature>
<feature type="binding site" evidence="11">
    <location>
        <position position="287"/>
    </location>
    <ligand>
        <name>substrate</name>
    </ligand>
</feature>
<dbReference type="SUPFAM" id="SSF51604">
    <property type="entry name" value="Enolase C-terminal domain-like"/>
    <property type="match status" value="1"/>
</dbReference>
<dbReference type="PIRSF" id="PIRSF001400">
    <property type="entry name" value="Enolase"/>
    <property type="match status" value="1"/>
</dbReference>
<dbReference type="PRINTS" id="PR00148">
    <property type="entry name" value="ENOLASE"/>
</dbReference>